<dbReference type="PANTHER" id="PTHR45876:SF1">
    <property type="entry name" value="RHO GTPASE-ACTIVATING PROTEIN 39"/>
    <property type="match status" value="1"/>
</dbReference>
<protein>
    <submittedName>
        <fullName evidence="2">Rho GTPase activating protein 39</fullName>
    </submittedName>
</protein>
<comment type="caution">
    <text evidence="2">The sequence shown here is derived from an EMBL/GenBank/DDBJ whole genome shotgun (WGS) entry which is preliminary data.</text>
</comment>
<organism evidence="2 3">
    <name type="scientific">Crenichthys baileyi</name>
    <name type="common">White River springfish</name>
    <dbReference type="NCBI Taxonomy" id="28760"/>
    <lineage>
        <taxon>Eukaryota</taxon>
        <taxon>Metazoa</taxon>
        <taxon>Chordata</taxon>
        <taxon>Craniata</taxon>
        <taxon>Vertebrata</taxon>
        <taxon>Euteleostomi</taxon>
        <taxon>Actinopterygii</taxon>
        <taxon>Neopterygii</taxon>
        <taxon>Teleostei</taxon>
        <taxon>Neoteleostei</taxon>
        <taxon>Acanthomorphata</taxon>
        <taxon>Ovalentaria</taxon>
        <taxon>Atherinomorphae</taxon>
        <taxon>Cyprinodontiformes</taxon>
        <taxon>Goodeidae</taxon>
        <taxon>Crenichthys</taxon>
    </lineage>
</organism>
<proteinExistence type="predicted"/>
<dbReference type="PROSITE" id="PS51016">
    <property type="entry name" value="MYTH4"/>
    <property type="match status" value="1"/>
</dbReference>
<feature type="domain" description="MyTH4" evidence="1">
    <location>
        <begin position="1"/>
        <end position="118"/>
    </location>
</feature>
<dbReference type="InterPro" id="IPR038185">
    <property type="entry name" value="MyTH4_dom_sf"/>
</dbReference>
<dbReference type="Gene3D" id="1.10.555.10">
    <property type="entry name" value="Rho GTPase activation protein"/>
    <property type="match status" value="1"/>
</dbReference>
<dbReference type="GO" id="GO:0005856">
    <property type="term" value="C:cytoskeleton"/>
    <property type="evidence" value="ECO:0007669"/>
    <property type="project" value="InterPro"/>
</dbReference>
<dbReference type="GO" id="GO:0005737">
    <property type="term" value="C:cytoplasm"/>
    <property type="evidence" value="ECO:0007669"/>
    <property type="project" value="TreeGrafter"/>
</dbReference>
<accession>A0AAV9QYW6</accession>
<keyword evidence="3" id="KW-1185">Reference proteome</keyword>
<dbReference type="InterPro" id="IPR000857">
    <property type="entry name" value="MyTH4_dom"/>
</dbReference>
<dbReference type="EMBL" id="JAHHUM010002692">
    <property type="protein sequence ID" value="KAK5601322.1"/>
    <property type="molecule type" value="Genomic_DNA"/>
</dbReference>
<sequence>MLSCNFPHVVVRGWSNQGLRDELYIQLCRQTTENFRYDSLERGWELMAICLAFFPPTPRFHTYLEGYIYRHMDPLNDTKGVAISSYAKYCYRKLMKAALTGAKKGLQKPSLEEIHHARNAIFSPSMFGSSLEEVMALQKERYPDRQLPWVQTRLSEEVLGLNGDQTEGIFRVPGDIDEVNALKLQVDQWKIPTGLEDPHIPERFSEILVGSTSVAVGFTKDPQEGNTQAGPSNYTIGDCMLRFHLSTWPMSTLRTLTSLHKDMMVDLLVHWCDLNRLELYSLKIVEMTVDFQTTPP</sequence>
<dbReference type="SMART" id="SM00139">
    <property type="entry name" value="MyTH4"/>
    <property type="match status" value="1"/>
</dbReference>
<name>A0AAV9QYW6_9TELE</name>
<evidence type="ECO:0000259" key="1">
    <source>
        <dbReference type="PROSITE" id="PS51016"/>
    </source>
</evidence>
<dbReference type="PANTHER" id="PTHR45876">
    <property type="entry name" value="FI04035P"/>
    <property type="match status" value="1"/>
</dbReference>
<reference evidence="2 3" key="1">
    <citation type="submission" date="2021-06" db="EMBL/GenBank/DDBJ databases">
        <authorList>
            <person name="Palmer J.M."/>
        </authorList>
    </citation>
    <scope>NUCLEOTIDE SEQUENCE [LARGE SCALE GENOMIC DNA]</scope>
    <source>
        <strain evidence="2 3">MEX-2019</strain>
        <tissue evidence="2">Muscle</tissue>
    </source>
</reference>
<evidence type="ECO:0000313" key="3">
    <source>
        <dbReference type="Proteomes" id="UP001311232"/>
    </source>
</evidence>
<dbReference type="Pfam" id="PF00784">
    <property type="entry name" value="MyTH4"/>
    <property type="match status" value="1"/>
</dbReference>
<dbReference type="Proteomes" id="UP001311232">
    <property type="component" value="Unassembled WGS sequence"/>
</dbReference>
<evidence type="ECO:0000313" key="2">
    <source>
        <dbReference type="EMBL" id="KAK5601322.1"/>
    </source>
</evidence>
<dbReference type="Gene3D" id="1.25.40.530">
    <property type="entry name" value="MyTH4 domain"/>
    <property type="match status" value="1"/>
</dbReference>
<dbReference type="GO" id="GO:0005096">
    <property type="term" value="F:GTPase activator activity"/>
    <property type="evidence" value="ECO:0007669"/>
    <property type="project" value="TreeGrafter"/>
</dbReference>
<dbReference type="InterPro" id="IPR008936">
    <property type="entry name" value="Rho_GTPase_activation_prot"/>
</dbReference>
<dbReference type="AlphaFoldDB" id="A0AAV9QYW6"/>
<dbReference type="SUPFAM" id="SSF48350">
    <property type="entry name" value="GTPase activation domain, GAP"/>
    <property type="match status" value="1"/>
</dbReference>
<gene>
    <name evidence="2" type="primary">ARHGAP39</name>
    <name evidence="2" type="ORF">CRENBAI_001190</name>
</gene>